<proteinExistence type="predicted"/>
<dbReference type="EnsemblPlants" id="OB02G31790.1">
    <property type="protein sequence ID" value="OB02G31790.1"/>
    <property type="gene ID" value="OB02G31790"/>
</dbReference>
<dbReference type="Proteomes" id="UP000006038">
    <property type="component" value="Unassembled WGS sequence"/>
</dbReference>
<name>J3LEW2_ORYBR</name>
<evidence type="ECO:0000256" key="1">
    <source>
        <dbReference type="SAM" id="MobiDB-lite"/>
    </source>
</evidence>
<protein>
    <submittedName>
        <fullName evidence="2">Uncharacterized protein</fullName>
    </submittedName>
</protein>
<feature type="region of interest" description="Disordered" evidence="1">
    <location>
        <begin position="61"/>
        <end position="89"/>
    </location>
</feature>
<evidence type="ECO:0000313" key="2">
    <source>
        <dbReference type="EnsemblPlants" id="OB02G31790.1"/>
    </source>
</evidence>
<evidence type="ECO:0000313" key="3">
    <source>
        <dbReference type="Proteomes" id="UP000006038"/>
    </source>
</evidence>
<accession>J3LEW2</accession>
<organism evidence="2">
    <name type="scientific">Oryza brachyantha</name>
    <name type="common">malo sina</name>
    <dbReference type="NCBI Taxonomy" id="4533"/>
    <lineage>
        <taxon>Eukaryota</taxon>
        <taxon>Viridiplantae</taxon>
        <taxon>Streptophyta</taxon>
        <taxon>Embryophyta</taxon>
        <taxon>Tracheophyta</taxon>
        <taxon>Spermatophyta</taxon>
        <taxon>Magnoliopsida</taxon>
        <taxon>Liliopsida</taxon>
        <taxon>Poales</taxon>
        <taxon>Poaceae</taxon>
        <taxon>BOP clade</taxon>
        <taxon>Oryzoideae</taxon>
        <taxon>Oryzeae</taxon>
        <taxon>Oryzinae</taxon>
        <taxon>Oryza</taxon>
    </lineage>
</organism>
<keyword evidence="3" id="KW-1185">Reference proteome</keyword>
<sequence length="281" mass="30394">MSSEKPDQEPAHGSAAGESRCDYFGLLRDTLQAYFDTDYSLTAEELLADILIANMAEGDREEAPTFDVPQCPDSSDSEEEEFPPGCVTPRMSTLDPKQCGGSFRGHLDMLCDCCHHPHAAAARGVDEADQQPASPDDGSNLPEVYTQGELVAAAAATVDVDVEIAVNAMGFNEIAHDLKEAIEEMDLEDAVTEMALDMDAAPATADIDEFLNAFDEIACDLKDFIEAMDREDAMTAMAMDMDAENAALATVDMDEVLDALGFNDITRDLKDFIEAMDPKDA</sequence>
<dbReference type="Gramene" id="OB02G31790.1">
    <property type="protein sequence ID" value="OB02G31790.1"/>
    <property type="gene ID" value="OB02G31790"/>
</dbReference>
<dbReference type="AlphaFoldDB" id="J3LEW2"/>
<dbReference type="HOGENOM" id="CLU_1231533_0_0_1"/>
<reference evidence="2" key="1">
    <citation type="submission" date="2013-04" db="UniProtKB">
        <authorList>
            <consortium name="EnsemblPlants"/>
        </authorList>
    </citation>
    <scope>IDENTIFICATION</scope>
</reference>